<evidence type="ECO:0000313" key="2">
    <source>
        <dbReference type="EMBL" id="QHU36473.1"/>
    </source>
</evidence>
<dbReference type="AlphaFoldDB" id="A0A6C0M1R3"/>
<organism evidence="2">
    <name type="scientific">viral metagenome</name>
    <dbReference type="NCBI Taxonomy" id="1070528"/>
    <lineage>
        <taxon>unclassified sequences</taxon>
        <taxon>metagenomes</taxon>
        <taxon>organismal metagenomes</taxon>
    </lineage>
</organism>
<keyword evidence="1" id="KW-0812">Transmembrane</keyword>
<keyword evidence="1" id="KW-1133">Transmembrane helix</keyword>
<accession>A0A6C0M1R3</accession>
<evidence type="ECO:0000256" key="1">
    <source>
        <dbReference type="SAM" id="Phobius"/>
    </source>
</evidence>
<keyword evidence="1" id="KW-0472">Membrane</keyword>
<feature type="transmembrane region" description="Helical" evidence="1">
    <location>
        <begin position="6"/>
        <end position="28"/>
    </location>
</feature>
<reference evidence="2" key="1">
    <citation type="journal article" date="2020" name="Nature">
        <title>Giant virus diversity and host interactions through global metagenomics.</title>
        <authorList>
            <person name="Schulz F."/>
            <person name="Roux S."/>
            <person name="Paez-Espino D."/>
            <person name="Jungbluth S."/>
            <person name="Walsh D.A."/>
            <person name="Denef V.J."/>
            <person name="McMahon K.D."/>
            <person name="Konstantinidis K.T."/>
            <person name="Eloe-Fadrosh E.A."/>
            <person name="Kyrpides N.C."/>
            <person name="Woyke T."/>
        </authorList>
    </citation>
    <scope>NUCLEOTIDE SEQUENCE</scope>
    <source>
        <strain evidence="2">GVMAG-S-1035231-58</strain>
    </source>
</reference>
<dbReference type="EMBL" id="MN740639">
    <property type="protein sequence ID" value="QHU36473.1"/>
    <property type="molecule type" value="Genomic_DNA"/>
</dbReference>
<proteinExistence type="predicted"/>
<name>A0A6C0M1R3_9ZZZZ</name>
<sequence length="102" mass="10945">MHVFDALSLVVTTLFVLVAIHVSVYFVVRWMYPAAPVPVKVEAPSPPLPPTVIVPPPAPPKETFAEPAQTVNVPTYEKQVRMEGVVEDGATDLSALTARPAA</sequence>
<protein>
    <submittedName>
        <fullName evidence="2">Uncharacterized protein</fullName>
    </submittedName>
</protein>